<keyword evidence="3" id="KW-1185">Reference proteome</keyword>
<evidence type="ECO:0000313" key="3">
    <source>
        <dbReference type="Proteomes" id="UP000283269"/>
    </source>
</evidence>
<comment type="caution">
    <text evidence="2">The sequence shown here is derived from an EMBL/GenBank/DDBJ whole genome shotgun (WGS) entry which is preliminary data.</text>
</comment>
<reference evidence="2 3" key="1">
    <citation type="journal article" date="2018" name="Evol. Lett.">
        <title>Horizontal gene cluster transfer increased hallucinogenic mushroom diversity.</title>
        <authorList>
            <person name="Reynolds H.T."/>
            <person name="Vijayakumar V."/>
            <person name="Gluck-Thaler E."/>
            <person name="Korotkin H.B."/>
            <person name="Matheny P.B."/>
            <person name="Slot J.C."/>
        </authorList>
    </citation>
    <scope>NUCLEOTIDE SEQUENCE [LARGE SCALE GENOMIC DNA]</scope>
    <source>
        <strain evidence="2 3">2631</strain>
    </source>
</reference>
<feature type="non-terminal residue" evidence="2">
    <location>
        <position position="1"/>
    </location>
</feature>
<organism evidence="2 3">
    <name type="scientific">Psilocybe cyanescens</name>
    <dbReference type="NCBI Taxonomy" id="93625"/>
    <lineage>
        <taxon>Eukaryota</taxon>
        <taxon>Fungi</taxon>
        <taxon>Dikarya</taxon>
        <taxon>Basidiomycota</taxon>
        <taxon>Agaricomycotina</taxon>
        <taxon>Agaricomycetes</taxon>
        <taxon>Agaricomycetidae</taxon>
        <taxon>Agaricales</taxon>
        <taxon>Agaricineae</taxon>
        <taxon>Strophariaceae</taxon>
        <taxon>Psilocybe</taxon>
    </lineage>
</organism>
<proteinExistence type="predicted"/>
<sequence>TQERIEHEAGPSSKSKGVDPRNWGSLDIPENELNLDVQRAIEQEFEDLHTGRHIHYQPEPTYEPEDDDNEELRRLQELKQQYLNAENAYLNKRQVNEHSKYAQRRGISSTPMSHDVEELISHATRQRVQARKSETIRPSNQLPPESLLGQFFHKLRTNMDANLGAHQIGPLDIEGNTTTVTRYKPLLPTSPDKYHGNADFMKFYKYITQCERFCKEAALPPRDQVVKCADYLSGKAYKFYSTMVSISVEHCVMFLPKMEHAGIAHGTTVGLSVPR</sequence>
<gene>
    <name evidence="2" type="ORF">CVT25_009045</name>
</gene>
<dbReference type="InParanoid" id="A0A409X8G3"/>
<dbReference type="AlphaFoldDB" id="A0A409X8G3"/>
<accession>A0A409X8G3</accession>
<dbReference type="STRING" id="93625.A0A409X8G3"/>
<name>A0A409X8G3_PSICY</name>
<feature type="region of interest" description="Disordered" evidence="1">
    <location>
        <begin position="48"/>
        <end position="69"/>
    </location>
</feature>
<dbReference type="EMBL" id="NHYD01002391">
    <property type="protein sequence ID" value="PPQ87020.1"/>
    <property type="molecule type" value="Genomic_DNA"/>
</dbReference>
<feature type="region of interest" description="Disordered" evidence="1">
    <location>
        <begin position="1"/>
        <end position="29"/>
    </location>
</feature>
<protein>
    <submittedName>
        <fullName evidence="2">Uncharacterized protein</fullName>
    </submittedName>
</protein>
<dbReference type="OrthoDB" id="3205788at2759"/>
<evidence type="ECO:0000256" key="1">
    <source>
        <dbReference type="SAM" id="MobiDB-lite"/>
    </source>
</evidence>
<dbReference type="Proteomes" id="UP000283269">
    <property type="component" value="Unassembled WGS sequence"/>
</dbReference>
<evidence type="ECO:0000313" key="2">
    <source>
        <dbReference type="EMBL" id="PPQ87020.1"/>
    </source>
</evidence>